<dbReference type="Proteomes" id="UP000790377">
    <property type="component" value="Unassembled WGS sequence"/>
</dbReference>
<keyword evidence="2" id="KW-1185">Reference proteome</keyword>
<comment type="caution">
    <text evidence="1">The sequence shown here is derived from an EMBL/GenBank/DDBJ whole genome shotgun (WGS) entry which is preliminary data.</text>
</comment>
<sequence>MSSHDNEELLDYEDGNDVIPSGTATASTNGIASAAADGEGDKDKKNFSGIHSTGFRDFLLKPELLRAISDLGFEHPSEVQQECIPQAVLGMDVLCQAKSGHGKTAVFVLATLQQLEPTNGEVSVLVLCHTRELAYQINKEYTRFAKYMPDVRVSYFYGGTPVQKDAEILRDKSKCPHIVVATPGRLNALTRDKVLTAKNVKHFVLDECDKMLEQLDMRRDVQEIFRATPHHKQVMMFSATLNKEIRITCKKFMANPLEIFVDDETKLTLHGLQQHYVKLEETAKNRKLNELLDTLEFNQVVIFVKSVARAIELDKLLVSCNFPSISIHSGLQQEERIKRYTAFKAFEKRILVATDIFGRGIDVERVNIVVNYDCPPDADSYLHRVGRAGRFGTKGLAITFQSSESDQQVMAAIQARFELAVPELPDHIDPATYIPWDDTGSMTLLAEGSNHKDGAKVLAKIAAAHSNASVLLEREALILGKVLECSEALSTTLRMIDFFTISRANGDCVVLLLVHPGLNLLGRYFPPSKVNDFLLADITHPRPPPSFDDLYMMEEELDGLQMETFDVMDLATFLEFAIQATHCLDMIHRLGFIHREVRANAFHLNAHYGVVRFVHFGNRAVSLEETGGPSTLVIRAMEETEKAKVKEALCYLAPEQTGGTDIVKQDHRTDLYSLGMMLWTLVVGQGTLPFEGRPLELLHAIVQKRPMPVHEIRRDIPEVLAKIIDKLLAKSPDARYQSAYGLKADLLECQRRLLASVSSVSGQPSELIPIFDIAIHDRYSFGREKELEIIRNVIRHTTTNFSRHLSASNGVLSLSTSGSQGTGEPCGDDGAQSDTASSRSVSTQGGPPSSEGSPKLPSVRLPSVPEQMSPMSMSPSAVANDGLRRVVLKNKTSPARAHAIMIAGPPGVGKSSLVMANQAKWRSHGIWGQAKFESSPSAPFSALLGCLSSVLRQLMVFHTDLHRLVNALKSRLGPQLDNLPLLFESTPELRDILDLFNIKVDIPKDRLATIELRARFHSLNLVEALINSRSRMLIFATMRSDNSVFMDRVRSMCSNRSRATWIHVERLNHSAMASLVSKTLHRSKDECITLSRLIYTASSGNAFLARSMLMTFQRHNYITFDWSSNSWQFDIVAIEAGFGSQSVITDPTDQSFLISQFKELPEHARKYLLWASFFGVMFKVTEVALLIDWEDSSGSSSDDESDDLWNLSEAVSMLKNRSLSASRDSMRGLEAAIAEGWLVQRARDMCSFTHDRYRQVAQSEAHGLPDTTVSKISFRICLPLLREHPKREELLHVLVDAGNSAWARGAHELAMHAFLSAKSLLSDLDDSDLLVAECLVRAELPEEQASILRLRSTNQWMRNNYSDALNDTLYALHILGVEVNSAPSKEDADDMLEEVKNQILTIGFDEILNIPRATDPRTDLAVALLNDAGTNAYWSSGEGFVDVIGLTASNYLREHCPILTIIDAQRIPSKLFFRSGMSPGTSLGFFWALGAAAERRELYRFAADLGRLALRIADIYGGSMEKCRANVLFAAMVSPFDNAHIRHNLQRLDEALKHGHSAGDRAYTGFASVHTVVTRLYVCDHLSEVILSAEECISDVHLWTPGVDINILARGGYTNAESAENLFDSENFIEGEYVRQIRTVAGNLDLALNWYNAFKVVGLFCAGFVEAAADLGFSVYESRLCHPSHRHSRYAAFFHSLALIACSRKDSLSAEDRLRYLKQVELNQIFLRKWLSPSPINNGAWVALVDAELASLMGNPEALKQYDIAVKLALNHDWHLEEGWGLFLDAISSGVAWKPSAANYNVVVYQDSCSGGPRALHVAVQTDAVQSDFNVHAAVSPGSPAADKPIEEEEISTLTAHDLASILKWSKDISSGISLSSALQRLTEIATETSRSQSSCLVITSQTGDYSVATLLHPPELCQVFEVYYEDASSDARFSSEAAHTPYRSVICLPINSNRGQTFGALYVSSRYAFSQNTVTILTLLCQQASISIASALLFRSVQSGTRENLKMIAAQKEALEAARKSREDALKATRTKSRFLASMSHELRTPFSSFYGLLDLLSGTELNPGQSEIGTKLEASAVKLEYSSFPVENIIADCMELLLPMAARKLDLSFNIEKDVPSWITSDYTRIRQVLMNLIGNAVKFTSDGSVTVVCSVDKPIHPSSKKLLRDTGIGLSPSAADSLFVPFHQADNSSTRRFGGTGLGLSISRQLVKLLGGVIGVNSDVNIGSIFWFTIPVTIDDGEECRKASLEMQRISAFLQSPGTVQILISSKSSATLSLLKNMLDGFDVITVGDIDEATQYLAGVGSDSPSLDFVILDDQSEQHVDEFVHLLTSLRKDTLRDTKVLHLYTPTTDTLSRHAGPTMLNSNTSGITKMTKPPRKARVLQMLASIKDISGSFISPPTSDVTKAMEDLNAAHRTLFGNVLIAEDNPVAQSLLVKQLERHDLNVTATSNGLEAIEAWESQKPGHYVLALFDHRE</sequence>
<protein>
    <submittedName>
        <fullName evidence="1">Uncharacterized protein</fullName>
    </submittedName>
</protein>
<evidence type="ECO:0000313" key="2">
    <source>
        <dbReference type="Proteomes" id="UP000790377"/>
    </source>
</evidence>
<reference evidence="1" key="1">
    <citation type="journal article" date="2021" name="New Phytol.">
        <title>Evolutionary innovations through gain and loss of genes in the ectomycorrhizal Boletales.</title>
        <authorList>
            <person name="Wu G."/>
            <person name="Miyauchi S."/>
            <person name="Morin E."/>
            <person name="Kuo A."/>
            <person name="Drula E."/>
            <person name="Varga T."/>
            <person name="Kohler A."/>
            <person name="Feng B."/>
            <person name="Cao Y."/>
            <person name="Lipzen A."/>
            <person name="Daum C."/>
            <person name="Hundley H."/>
            <person name="Pangilinan J."/>
            <person name="Johnson J."/>
            <person name="Barry K."/>
            <person name="LaButti K."/>
            <person name="Ng V."/>
            <person name="Ahrendt S."/>
            <person name="Min B."/>
            <person name="Choi I.G."/>
            <person name="Park H."/>
            <person name="Plett J.M."/>
            <person name="Magnuson J."/>
            <person name="Spatafora J.W."/>
            <person name="Nagy L.G."/>
            <person name="Henrissat B."/>
            <person name="Grigoriev I.V."/>
            <person name="Yang Z.L."/>
            <person name="Xu J."/>
            <person name="Martin F.M."/>
        </authorList>
    </citation>
    <scope>NUCLEOTIDE SEQUENCE</scope>
    <source>
        <strain evidence="1">ATCC 28755</strain>
    </source>
</reference>
<organism evidence="1 2">
    <name type="scientific">Hygrophoropsis aurantiaca</name>
    <dbReference type="NCBI Taxonomy" id="72124"/>
    <lineage>
        <taxon>Eukaryota</taxon>
        <taxon>Fungi</taxon>
        <taxon>Dikarya</taxon>
        <taxon>Basidiomycota</taxon>
        <taxon>Agaricomycotina</taxon>
        <taxon>Agaricomycetes</taxon>
        <taxon>Agaricomycetidae</taxon>
        <taxon>Boletales</taxon>
        <taxon>Coniophorineae</taxon>
        <taxon>Hygrophoropsidaceae</taxon>
        <taxon>Hygrophoropsis</taxon>
    </lineage>
</organism>
<dbReference type="EMBL" id="MU267613">
    <property type="protein sequence ID" value="KAH7914456.1"/>
    <property type="molecule type" value="Genomic_DNA"/>
</dbReference>
<proteinExistence type="predicted"/>
<accession>A0ACB8AM55</accession>
<name>A0ACB8AM55_9AGAM</name>
<gene>
    <name evidence="1" type="ORF">BJ138DRAFT_1133308</name>
</gene>
<evidence type="ECO:0000313" key="1">
    <source>
        <dbReference type="EMBL" id="KAH7914456.1"/>
    </source>
</evidence>